<keyword evidence="3" id="KW-1185">Reference proteome</keyword>
<keyword evidence="1" id="KW-0812">Transmembrane</keyword>
<dbReference type="EMBL" id="BNEK01000005">
    <property type="protein sequence ID" value="GHJ34151.1"/>
    <property type="molecule type" value="Genomic_DNA"/>
</dbReference>
<comment type="caution">
    <text evidence="2">The sequence shown here is derived from an EMBL/GenBank/DDBJ whole genome shotgun (WGS) entry which is preliminary data.</text>
</comment>
<sequence>MVWGTLSSEADVEALHRAERAAAESGLGERTHAVHIGSRLTGLGCVSMFPALGCLIAGLGLLGATHGAGLTALAGVLLALVVAIPAAALWTEGRLTHRDLRLYVFDRGVVVTRGRTETHAMTWPEVRVTERTETSSYGQNSHGATVHWLYLHRPDGLPLTRINTNNPAGVAIARKVAEHRKREAVADDG</sequence>
<feature type="transmembrane region" description="Helical" evidence="1">
    <location>
        <begin position="68"/>
        <end position="91"/>
    </location>
</feature>
<feature type="transmembrane region" description="Helical" evidence="1">
    <location>
        <begin position="40"/>
        <end position="62"/>
    </location>
</feature>
<evidence type="ECO:0000313" key="2">
    <source>
        <dbReference type="EMBL" id="GHJ34151.1"/>
    </source>
</evidence>
<evidence type="ECO:0008006" key="4">
    <source>
        <dbReference type="Google" id="ProtNLM"/>
    </source>
</evidence>
<dbReference type="Proteomes" id="UP001054854">
    <property type="component" value="Unassembled WGS sequence"/>
</dbReference>
<proteinExistence type="predicted"/>
<accession>A0ABQ3UEX2</accession>
<reference evidence="2" key="1">
    <citation type="submission" date="2024-05" db="EMBL/GenBank/DDBJ databases">
        <title>Whole genome shotgun sequence of Streptomyces hygroscopicus NBRC 113678.</title>
        <authorList>
            <person name="Komaki H."/>
            <person name="Tamura T."/>
        </authorList>
    </citation>
    <scope>NUCLEOTIDE SEQUENCE</scope>
    <source>
        <strain evidence="2">N11-34</strain>
    </source>
</reference>
<gene>
    <name evidence="2" type="ORF">TPA0910_85840</name>
</gene>
<name>A0ABQ3UEX2_STRHY</name>
<evidence type="ECO:0000313" key="3">
    <source>
        <dbReference type="Proteomes" id="UP001054854"/>
    </source>
</evidence>
<protein>
    <recommendedName>
        <fullName evidence="4">DUF304 domain-containing protein</fullName>
    </recommendedName>
</protein>
<keyword evidence="1" id="KW-0472">Membrane</keyword>
<evidence type="ECO:0000256" key="1">
    <source>
        <dbReference type="SAM" id="Phobius"/>
    </source>
</evidence>
<keyword evidence="1" id="KW-1133">Transmembrane helix</keyword>
<organism evidence="2 3">
    <name type="scientific">Streptomyces hygroscopicus</name>
    <dbReference type="NCBI Taxonomy" id="1912"/>
    <lineage>
        <taxon>Bacteria</taxon>
        <taxon>Bacillati</taxon>
        <taxon>Actinomycetota</taxon>
        <taxon>Actinomycetes</taxon>
        <taxon>Kitasatosporales</taxon>
        <taxon>Streptomycetaceae</taxon>
        <taxon>Streptomyces</taxon>
        <taxon>Streptomyces violaceusniger group</taxon>
    </lineage>
</organism>